<organism evidence="1 2">
    <name type="scientific">Sphingobium fontiphilum</name>
    <dbReference type="NCBI Taxonomy" id="944425"/>
    <lineage>
        <taxon>Bacteria</taxon>
        <taxon>Pseudomonadati</taxon>
        <taxon>Pseudomonadota</taxon>
        <taxon>Alphaproteobacteria</taxon>
        <taxon>Sphingomonadales</taxon>
        <taxon>Sphingomonadaceae</taxon>
        <taxon>Sphingobium</taxon>
    </lineage>
</organism>
<name>A0A7W6GPV1_9SPHN</name>
<comment type="caution">
    <text evidence="1">The sequence shown here is derived from an EMBL/GenBank/DDBJ whole genome shotgun (WGS) entry which is preliminary data.</text>
</comment>
<protein>
    <submittedName>
        <fullName evidence="1">Uncharacterized protein</fullName>
    </submittedName>
</protein>
<sequence length="46" mass="5310">MFAQFVDGGMIVVLDRIWQGQVERIENPRLATEELEQARCFLNGQT</sequence>
<evidence type="ECO:0000313" key="1">
    <source>
        <dbReference type="EMBL" id="MBB3981394.1"/>
    </source>
</evidence>
<dbReference type="AlphaFoldDB" id="A0A7W6GPV1"/>
<proteinExistence type="predicted"/>
<reference evidence="1 2" key="1">
    <citation type="submission" date="2020-08" db="EMBL/GenBank/DDBJ databases">
        <title>Genomic Encyclopedia of Type Strains, Phase IV (KMG-IV): sequencing the most valuable type-strain genomes for metagenomic binning, comparative biology and taxonomic classification.</title>
        <authorList>
            <person name="Goeker M."/>
        </authorList>
    </citation>
    <scope>NUCLEOTIDE SEQUENCE [LARGE SCALE GENOMIC DNA]</scope>
    <source>
        <strain evidence="1 2">DSM 29348</strain>
    </source>
</reference>
<keyword evidence="2" id="KW-1185">Reference proteome</keyword>
<evidence type="ECO:0000313" key="2">
    <source>
        <dbReference type="Proteomes" id="UP000552757"/>
    </source>
</evidence>
<accession>A0A7W6GPV1</accession>
<gene>
    <name evidence="1" type="ORF">GGR44_001041</name>
</gene>
<dbReference type="Proteomes" id="UP000552757">
    <property type="component" value="Unassembled WGS sequence"/>
</dbReference>
<dbReference type="EMBL" id="JACIEB010000002">
    <property type="protein sequence ID" value="MBB3981394.1"/>
    <property type="molecule type" value="Genomic_DNA"/>
</dbReference>